<protein>
    <submittedName>
        <fullName evidence="3">Uncharacterized protein</fullName>
    </submittedName>
</protein>
<feature type="compositionally biased region" description="Basic and acidic residues" evidence="2">
    <location>
        <begin position="17"/>
        <end position="26"/>
    </location>
</feature>
<comment type="caution">
    <text evidence="3">The sequence shown here is derived from an EMBL/GenBank/DDBJ whole genome shotgun (WGS) entry which is preliminary data.</text>
</comment>
<sequence length="187" mass="19792">MAPVARRPAAAPMADEPDVRAAEAGRGRSRVAADATAANTVVPLFAAPEVAGGPSGPGQVVDWPSAIAQIREAGAHLRRMHDVAQAMSRHARAMIRRSLDQTEEAERRAHTAEAAAVAASLRADGAEERLRQAEARARLAEDRAAIAVAAEAEAQIWLRRTYACLKAESSNTESSNTKPAKGDTQTR</sequence>
<evidence type="ECO:0000313" key="4">
    <source>
        <dbReference type="Proteomes" id="UP001055117"/>
    </source>
</evidence>
<feature type="region of interest" description="Disordered" evidence="2">
    <location>
        <begin position="167"/>
        <end position="187"/>
    </location>
</feature>
<feature type="compositionally biased region" description="Polar residues" evidence="2">
    <location>
        <begin position="168"/>
        <end position="179"/>
    </location>
</feature>
<accession>A0ABQ4QGL4</accession>
<feature type="coiled-coil region" evidence="1">
    <location>
        <begin position="95"/>
        <end position="143"/>
    </location>
</feature>
<keyword evidence="4" id="KW-1185">Reference proteome</keyword>
<dbReference type="Proteomes" id="UP001055117">
    <property type="component" value="Unassembled WGS sequence"/>
</dbReference>
<evidence type="ECO:0000313" key="3">
    <source>
        <dbReference type="EMBL" id="GJD44032.1"/>
    </source>
</evidence>
<reference evidence="3 4" key="1">
    <citation type="journal article" date="2021" name="Front. Microbiol.">
        <title>Comprehensive Comparative Genomics and Phenotyping of Methylobacterium Species.</title>
        <authorList>
            <person name="Alessa O."/>
            <person name="Ogura Y."/>
            <person name="Fujitani Y."/>
            <person name="Takami H."/>
            <person name="Hayashi T."/>
            <person name="Sahin N."/>
            <person name="Tani A."/>
        </authorList>
    </citation>
    <scope>NUCLEOTIDE SEQUENCE [LARGE SCALE GENOMIC DNA]</scope>
    <source>
        <strain evidence="3 4">DSM 23679</strain>
    </source>
</reference>
<evidence type="ECO:0000256" key="2">
    <source>
        <dbReference type="SAM" id="MobiDB-lite"/>
    </source>
</evidence>
<gene>
    <name evidence="3" type="ORF">AFCDBAGC_1894</name>
</gene>
<proteinExistence type="predicted"/>
<feature type="compositionally biased region" description="Low complexity" evidence="2">
    <location>
        <begin position="1"/>
        <end position="14"/>
    </location>
</feature>
<name>A0ABQ4QGL4_9HYPH</name>
<dbReference type="EMBL" id="BPQG01000028">
    <property type="protein sequence ID" value="GJD44032.1"/>
    <property type="molecule type" value="Genomic_DNA"/>
</dbReference>
<feature type="region of interest" description="Disordered" evidence="2">
    <location>
        <begin position="1"/>
        <end position="33"/>
    </location>
</feature>
<evidence type="ECO:0000256" key="1">
    <source>
        <dbReference type="SAM" id="Coils"/>
    </source>
</evidence>
<organism evidence="3 4">
    <name type="scientific">Methylobacterium cerastii</name>
    <dbReference type="NCBI Taxonomy" id="932741"/>
    <lineage>
        <taxon>Bacteria</taxon>
        <taxon>Pseudomonadati</taxon>
        <taxon>Pseudomonadota</taxon>
        <taxon>Alphaproteobacteria</taxon>
        <taxon>Hyphomicrobiales</taxon>
        <taxon>Methylobacteriaceae</taxon>
        <taxon>Methylobacterium</taxon>
    </lineage>
</organism>
<keyword evidence="1" id="KW-0175">Coiled coil</keyword>